<sequence length="464" mass="54371">MGNYFLRKGTSKEATLFVRIRKRVPKIDKNVNTRIVIDRNVWERANKDAASLEKFYRTKDGQTIYRKMCAIDQALEELLSQGKFEDTHIDHAVESIVFAEIREQQRKEEEERKQKKQAAEEARKKDVRTFLNDFIAGIREGSIKHNGNTYSANTCKVWESFRLILERFHKKHPFTWESIDQRLVDKFLFMMEKDGYMPKSINKYLVCFRAMVGYAHKARFHNNSIAEKCFSKIRVRECDKAKEIYLNDAELQALYEMPLDGLDAQVRDVFLVGCYTCQRYSDYSALTANNFTTTARGNKVVRLIQKKTSTPVVVPIMNDNLLRIAERYDFNIPEISDVILNRYIKDILKRLSEEVPSLQKAEITKLTMREREMEERGDAEFMRNEDGDVIKYRYDLVTSHTARRSGITNLYLTGLFDTVQMMSISGHKDQRTFFDYIKLSSDEIADKIMEKLRQTENVGNEGLF</sequence>
<dbReference type="InterPro" id="IPR050090">
    <property type="entry name" value="Tyrosine_recombinase_XerCD"/>
</dbReference>
<accession>A0ABX7H4C5</accession>
<feature type="domain" description="Phage integrase SAM-like" evidence="4">
    <location>
        <begin position="143"/>
        <end position="225"/>
    </location>
</feature>
<keyword evidence="6" id="KW-1185">Reference proteome</keyword>
<evidence type="ECO:0000313" key="6">
    <source>
        <dbReference type="Proteomes" id="UP000654720"/>
    </source>
</evidence>
<dbReference type="InterPro" id="IPR010998">
    <property type="entry name" value="Integrase_recombinase_N"/>
</dbReference>
<keyword evidence="2" id="KW-0233">DNA recombination</keyword>
<feature type="coiled-coil region" evidence="3">
    <location>
        <begin position="98"/>
        <end position="125"/>
    </location>
</feature>
<dbReference type="EMBL" id="CP069450">
    <property type="protein sequence ID" value="QRO49674.1"/>
    <property type="molecule type" value="Genomic_DNA"/>
</dbReference>
<organism evidence="5 6">
    <name type="scientific">Butyricimonas virosa</name>
    <dbReference type="NCBI Taxonomy" id="544645"/>
    <lineage>
        <taxon>Bacteria</taxon>
        <taxon>Pseudomonadati</taxon>
        <taxon>Bacteroidota</taxon>
        <taxon>Bacteroidia</taxon>
        <taxon>Bacteroidales</taxon>
        <taxon>Odoribacteraceae</taxon>
        <taxon>Butyricimonas</taxon>
    </lineage>
</organism>
<dbReference type="Proteomes" id="UP000654720">
    <property type="component" value="Chromosome"/>
</dbReference>
<dbReference type="InterPro" id="IPR013762">
    <property type="entry name" value="Integrase-like_cat_sf"/>
</dbReference>
<evidence type="ECO:0000256" key="3">
    <source>
        <dbReference type="SAM" id="Coils"/>
    </source>
</evidence>
<dbReference type="GeneID" id="93097605"/>
<dbReference type="Pfam" id="PF13102">
    <property type="entry name" value="Phage_int_SAM_5"/>
    <property type="match status" value="1"/>
</dbReference>
<evidence type="ECO:0000259" key="4">
    <source>
        <dbReference type="Pfam" id="PF13102"/>
    </source>
</evidence>
<evidence type="ECO:0000313" key="5">
    <source>
        <dbReference type="EMBL" id="QRO49674.1"/>
    </source>
</evidence>
<dbReference type="InterPro" id="IPR011010">
    <property type="entry name" value="DNA_brk_join_enz"/>
</dbReference>
<keyword evidence="1" id="KW-0238">DNA-binding</keyword>
<dbReference type="Gene3D" id="1.10.150.130">
    <property type="match status" value="1"/>
</dbReference>
<dbReference type="SUPFAM" id="SSF56349">
    <property type="entry name" value="DNA breaking-rejoining enzymes"/>
    <property type="match status" value="1"/>
</dbReference>
<dbReference type="PANTHER" id="PTHR30349:SF64">
    <property type="entry name" value="PROPHAGE INTEGRASE INTD-RELATED"/>
    <property type="match status" value="1"/>
</dbReference>
<dbReference type="PANTHER" id="PTHR30349">
    <property type="entry name" value="PHAGE INTEGRASE-RELATED"/>
    <property type="match status" value="1"/>
</dbReference>
<proteinExistence type="predicted"/>
<reference evidence="5 6" key="1">
    <citation type="submission" date="2021-02" db="EMBL/GenBank/DDBJ databases">
        <title>FDA dAtabase for Regulatory Grade micrObial Sequences (FDA-ARGOS): Supporting development and validation of Infectious Disease Dx tests.</title>
        <authorList>
            <person name="Carlson P."/>
            <person name="Fischbach M."/>
            <person name="Hastie J."/>
            <person name="Bilen M."/>
            <person name="Cheng A."/>
            <person name="Tallon L."/>
            <person name="Sadzewicz L."/>
            <person name="Zhao X."/>
            <person name="Boylan J."/>
            <person name="Ott S."/>
            <person name="Bowen H."/>
            <person name="Vavikolanu K."/>
            <person name="Mehta A."/>
            <person name="Aluvathingal J."/>
            <person name="Nadendla S."/>
            <person name="Yan Y."/>
            <person name="Sichtig H."/>
        </authorList>
    </citation>
    <scope>NUCLEOTIDE SEQUENCE [LARGE SCALE GENOMIC DNA]</scope>
    <source>
        <strain evidence="5 6">FDAARGOS_1229</strain>
    </source>
</reference>
<dbReference type="Gene3D" id="1.10.443.10">
    <property type="entry name" value="Intergrase catalytic core"/>
    <property type="match status" value="1"/>
</dbReference>
<keyword evidence="3" id="KW-0175">Coiled coil</keyword>
<evidence type="ECO:0000256" key="1">
    <source>
        <dbReference type="ARBA" id="ARBA00023125"/>
    </source>
</evidence>
<dbReference type="InterPro" id="IPR025269">
    <property type="entry name" value="SAM-like_dom"/>
</dbReference>
<dbReference type="RefSeq" id="WP_027202342.1">
    <property type="nucleotide sequence ID" value="NZ_CAMXLP010000132.1"/>
</dbReference>
<evidence type="ECO:0000256" key="2">
    <source>
        <dbReference type="ARBA" id="ARBA00023172"/>
    </source>
</evidence>
<protein>
    <submittedName>
        <fullName evidence="5">Phage integrase SAM-like domain-containing protein</fullName>
    </submittedName>
</protein>
<gene>
    <name evidence="5" type="ORF">I6J59_17585</name>
</gene>
<name>A0ABX7H4C5_9BACT</name>